<keyword evidence="2" id="KW-0106">Calcium</keyword>
<dbReference type="InterPro" id="IPR036465">
    <property type="entry name" value="vWFA_dom_sf"/>
</dbReference>
<evidence type="ECO:0000313" key="4">
    <source>
        <dbReference type="EMBL" id="SVA71872.1"/>
    </source>
</evidence>
<dbReference type="GO" id="GO:0046872">
    <property type="term" value="F:metal ion binding"/>
    <property type="evidence" value="ECO:0007669"/>
    <property type="project" value="UniProtKB-KW"/>
</dbReference>
<dbReference type="EMBL" id="UINC01017363">
    <property type="protein sequence ID" value="SVA71872.1"/>
    <property type="molecule type" value="Genomic_DNA"/>
</dbReference>
<sequence length="1003" mass="105935">MLCRVLPLLALMVMSGLQPSKTMAASLSDAGSCRADVVFLMDNTGSMGSVISTAQRNASAVLTAISGGDSRFAGIDVNYGVATYWGDPREYSGARYWFCARETCPWSWCRRYWCEGGDWPHYCSRWGYCGSSDPATAARKAFKVNQALTDSHALTKKAMNEWRPCSSPGGCGGDWAEANYFALHQLATGGASTDGTCTDSLPAGASCTDKTYATGYDIGWRDDAGRIIVWFGDACSWTTTVDASEATAALLANNVIVAGINTYRTGSGIDYPTTNSAGSCRSGSGAGQASVITSATKGTLTNSVSGTSATVNAILDAVAGGIGESGSAAAVSFSAGSLTEGAQLFKTSFNPKDWSGDVTAYALGDDGDVGAENWSAANQLDATPIEQRVILTVGETSGGTRDGVPFRWDRLTASQKQDLQTEPSGALGSVTKGEARLNYLRGSRLDEGAGHTFRVRSSVLGDIWHSGTVYVGIPNQPWPDSGGGFPTGEDNYSSFKASQHDRAAVVYVGANDGFLHGFRALDGKEVVAYAPGNLFSSGVSDGYHRLTDPNFNHNNLYVDGTPFVSDAYIASTNGGSESWRTVLVGPQGGGGRGLFALDVTNPDSSSFREGNAANIVMWEFTNSDDAHLGYTQARPTIALLNNGRWAVLTGNGPTDTASDETGGESQLFILYLDGGIDGTWTYGTDYLRIPTGSGSSDARNALMTPAVIDIDGDGTADRVYAGDLNSNLWAFDLSSSDFGDWGIAHGSSPLFTGESSQPITAKPTVIKHPTQNNGPAPNLMILFGTGRFLSDNDKTRTDPQSFYGVWDTGIGGLTRADLVAQTFLLNDDSIGGRVTDPDLEIQYANATGRQYGWYIDLPTAGERVVSRALVRDDIVYFSTIIPDVSVCAEGGTGWEMAVKTENGGSPDAPVFDFNDDNEISLSGDTASITLSRAGDTITEDIAYGGRKLDKDKGMPTAPAIIGNRRYTAGTATDEGSTIEESELEENAATLTGRLSWEQLFPSQ</sequence>
<name>A0A381Y5D6_9ZZZZ</name>
<accession>A0A381Y5D6</accession>
<keyword evidence="1" id="KW-0479">Metal-binding</keyword>
<dbReference type="SUPFAM" id="SSF53300">
    <property type="entry name" value="vWA-like"/>
    <property type="match status" value="1"/>
</dbReference>
<organism evidence="4">
    <name type="scientific">marine metagenome</name>
    <dbReference type="NCBI Taxonomy" id="408172"/>
    <lineage>
        <taxon>unclassified sequences</taxon>
        <taxon>metagenomes</taxon>
        <taxon>ecological metagenomes</taxon>
    </lineage>
</organism>
<dbReference type="Pfam" id="PF05567">
    <property type="entry name" value="T4P_PilY1"/>
    <property type="match status" value="1"/>
</dbReference>
<protein>
    <recommendedName>
        <fullName evidence="3">PilY1 beta-propeller domain-containing protein</fullName>
    </recommendedName>
</protein>
<dbReference type="InterPro" id="IPR008707">
    <property type="entry name" value="B-propeller_PilY1"/>
</dbReference>
<evidence type="ECO:0000256" key="1">
    <source>
        <dbReference type="ARBA" id="ARBA00022723"/>
    </source>
</evidence>
<feature type="domain" description="PilY1 beta-propeller" evidence="3">
    <location>
        <begin position="489"/>
        <end position="812"/>
    </location>
</feature>
<evidence type="ECO:0000259" key="3">
    <source>
        <dbReference type="Pfam" id="PF05567"/>
    </source>
</evidence>
<reference evidence="4" key="1">
    <citation type="submission" date="2018-05" db="EMBL/GenBank/DDBJ databases">
        <authorList>
            <person name="Lanie J.A."/>
            <person name="Ng W.-L."/>
            <person name="Kazmierczak K.M."/>
            <person name="Andrzejewski T.M."/>
            <person name="Davidsen T.M."/>
            <person name="Wayne K.J."/>
            <person name="Tettelin H."/>
            <person name="Glass J.I."/>
            <person name="Rusch D."/>
            <person name="Podicherti R."/>
            <person name="Tsui H.-C.T."/>
            <person name="Winkler M.E."/>
        </authorList>
    </citation>
    <scope>NUCLEOTIDE SEQUENCE</scope>
</reference>
<proteinExistence type="predicted"/>
<gene>
    <name evidence="4" type="ORF">METZ01_LOCUS124726</name>
</gene>
<dbReference type="Gene3D" id="3.40.50.410">
    <property type="entry name" value="von Willebrand factor, type A domain"/>
    <property type="match status" value="1"/>
</dbReference>
<evidence type="ECO:0000256" key="2">
    <source>
        <dbReference type="ARBA" id="ARBA00022837"/>
    </source>
</evidence>
<dbReference type="AlphaFoldDB" id="A0A381Y5D6"/>